<name>A0AAW2EG32_9HYME</name>
<organism evidence="2 3">
    <name type="scientific">Cardiocondyla obscurior</name>
    <dbReference type="NCBI Taxonomy" id="286306"/>
    <lineage>
        <taxon>Eukaryota</taxon>
        <taxon>Metazoa</taxon>
        <taxon>Ecdysozoa</taxon>
        <taxon>Arthropoda</taxon>
        <taxon>Hexapoda</taxon>
        <taxon>Insecta</taxon>
        <taxon>Pterygota</taxon>
        <taxon>Neoptera</taxon>
        <taxon>Endopterygota</taxon>
        <taxon>Hymenoptera</taxon>
        <taxon>Apocrita</taxon>
        <taxon>Aculeata</taxon>
        <taxon>Formicoidea</taxon>
        <taxon>Formicidae</taxon>
        <taxon>Myrmicinae</taxon>
        <taxon>Cardiocondyla</taxon>
    </lineage>
</organism>
<feature type="compositionally biased region" description="Basic and acidic residues" evidence="1">
    <location>
        <begin position="33"/>
        <end position="45"/>
    </location>
</feature>
<comment type="caution">
    <text evidence="2">The sequence shown here is derived from an EMBL/GenBank/DDBJ whole genome shotgun (WGS) entry which is preliminary data.</text>
</comment>
<dbReference type="AlphaFoldDB" id="A0AAW2EG32"/>
<gene>
    <name evidence="2" type="ORF">PUN28_019255</name>
</gene>
<feature type="compositionally biased region" description="Polar residues" evidence="1">
    <location>
        <begin position="21"/>
        <end position="31"/>
    </location>
</feature>
<keyword evidence="3" id="KW-1185">Reference proteome</keyword>
<feature type="compositionally biased region" description="Basic residues" evidence="1">
    <location>
        <begin position="46"/>
        <end position="65"/>
    </location>
</feature>
<accession>A0AAW2EG32</accession>
<evidence type="ECO:0000313" key="2">
    <source>
        <dbReference type="EMBL" id="KAL0100747.1"/>
    </source>
</evidence>
<evidence type="ECO:0000256" key="1">
    <source>
        <dbReference type="SAM" id="MobiDB-lite"/>
    </source>
</evidence>
<dbReference type="Proteomes" id="UP001430953">
    <property type="component" value="Unassembled WGS sequence"/>
</dbReference>
<evidence type="ECO:0000313" key="3">
    <source>
        <dbReference type="Proteomes" id="UP001430953"/>
    </source>
</evidence>
<sequence>MHLVERVTANLQERARLDTAASLTQETSSGPKRQGDDIREDIIDKKTKKKKQKKNNRDRHNNKRP</sequence>
<feature type="region of interest" description="Disordered" evidence="1">
    <location>
        <begin position="18"/>
        <end position="65"/>
    </location>
</feature>
<dbReference type="EMBL" id="JADYXP020000025">
    <property type="protein sequence ID" value="KAL0100747.1"/>
    <property type="molecule type" value="Genomic_DNA"/>
</dbReference>
<reference evidence="2 3" key="1">
    <citation type="submission" date="2023-03" db="EMBL/GenBank/DDBJ databases">
        <title>High recombination rates correlate with genetic variation in Cardiocondyla obscurior ants.</title>
        <authorList>
            <person name="Errbii M."/>
        </authorList>
    </citation>
    <scope>NUCLEOTIDE SEQUENCE [LARGE SCALE GENOMIC DNA]</scope>
    <source>
        <strain evidence="2">Alpha-2009</strain>
        <tissue evidence="2">Whole body</tissue>
    </source>
</reference>
<protein>
    <submittedName>
        <fullName evidence="2">Uncharacterized protein</fullName>
    </submittedName>
</protein>
<proteinExistence type="predicted"/>